<accession>A0A4C1TXV2</accession>
<keyword evidence="2" id="KW-1185">Reference proteome</keyword>
<comment type="caution">
    <text evidence="1">The sequence shown here is derived from an EMBL/GenBank/DDBJ whole genome shotgun (WGS) entry which is preliminary data.</text>
</comment>
<reference evidence="1 2" key="1">
    <citation type="journal article" date="2019" name="Commun. Biol.">
        <title>The bagworm genome reveals a unique fibroin gene that provides high tensile strength.</title>
        <authorList>
            <person name="Kono N."/>
            <person name="Nakamura H."/>
            <person name="Ohtoshi R."/>
            <person name="Tomita M."/>
            <person name="Numata K."/>
            <person name="Arakawa K."/>
        </authorList>
    </citation>
    <scope>NUCLEOTIDE SEQUENCE [LARGE SCALE GENOMIC DNA]</scope>
</reference>
<evidence type="ECO:0000313" key="1">
    <source>
        <dbReference type="EMBL" id="GBP18882.1"/>
    </source>
</evidence>
<name>A0A4C1TXV2_EUMVA</name>
<gene>
    <name evidence="1" type="ORF">EVAR_20413_1</name>
</gene>
<organism evidence="1 2">
    <name type="scientific">Eumeta variegata</name>
    <name type="common">Bagworm moth</name>
    <name type="synonym">Eumeta japonica</name>
    <dbReference type="NCBI Taxonomy" id="151549"/>
    <lineage>
        <taxon>Eukaryota</taxon>
        <taxon>Metazoa</taxon>
        <taxon>Ecdysozoa</taxon>
        <taxon>Arthropoda</taxon>
        <taxon>Hexapoda</taxon>
        <taxon>Insecta</taxon>
        <taxon>Pterygota</taxon>
        <taxon>Neoptera</taxon>
        <taxon>Endopterygota</taxon>
        <taxon>Lepidoptera</taxon>
        <taxon>Glossata</taxon>
        <taxon>Ditrysia</taxon>
        <taxon>Tineoidea</taxon>
        <taxon>Psychidae</taxon>
        <taxon>Oiketicinae</taxon>
        <taxon>Eumeta</taxon>
    </lineage>
</organism>
<proteinExistence type="predicted"/>
<protein>
    <submittedName>
        <fullName evidence="1">Uncharacterized protein</fullName>
    </submittedName>
</protein>
<dbReference type="EMBL" id="BGZK01000102">
    <property type="protein sequence ID" value="GBP18882.1"/>
    <property type="molecule type" value="Genomic_DNA"/>
</dbReference>
<evidence type="ECO:0000313" key="2">
    <source>
        <dbReference type="Proteomes" id="UP000299102"/>
    </source>
</evidence>
<sequence length="126" mass="13825">MCGRASGLTALYEGTACARLDECREDDKRDNRVVGNLFAAQYRAGLVGEIPHPNRKQTSAVLLRLAEGCANIDDDDDDDDVDDDELISRPSTAIIEETLMRGLTFTGPEEAVIAFNQHLLNMPSDQ</sequence>
<dbReference type="Proteomes" id="UP000299102">
    <property type="component" value="Unassembled WGS sequence"/>
</dbReference>
<dbReference type="AlphaFoldDB" id="A0A4C1TXV2"/>